<sequence length="176" mass="19309">MEEQSASALPDKSLQPPNCSGDQISPPNPQIPNLSSPMVSPSASSMSQHQRNRMSPTSFFPMQLLDTAMEKSASVAPAKSLKPPNCSGYQISTPNPQIPNLSSPIDRLQIFVPQRQMTPSRIGVVPPKMSFGGQPQFGIAMDAQGEIRRQQQLHDQLWRSDRHSAVPTPVYSCRKC</sequence>
<dbReference type="Proteomes" id="UP001412067">
    <property type="component" value="Unassembled WGS sequence"/>
</dbReference>
<evidence type="ECO:0000313" key="2">
    <source>
        <dbReference type="EMBL" id="KAK8968553.1"/>
    </source>
</evidence>
<keyword evidence="3" id="KW-1185">Reference proteome</keyword>
<accession>A0ABR2MXB1</accession>
<comment type="caution">
    <text evidence="2">The sequence shown here is derived from an EMBL/GenBank/DDBJ whole genome shotgun (WGS) entry which is preliminary data.</text>
</comment>
<feature type="compositionally biased region" description="Polar residues" evidence="1">
    <location>
        <begin position="15"/>
        <end position="25"/>
    </location>
</feature>
<name>A0ABR2MXB1_9ASPA</name>
<reference evidence="2 3" key="1">
    <citation type="journal article" date="2022" name="Nat. Plants">
        <title>Genomes of leafy and leafless Platanthera orchids illuminate the evolution of mycoheterotrophy.</title>
        <authorList>
            <person name="Li M.H."/>
            <person name="Liu K.W."/>
            <person name="Li Z."/>
            <person name="Lu H.C."/>
            <person name="Ye Q.L."/>
            <person name="Zhang D."/>
            <person name="Wang J.Y."/>
            <person name="Li Y.F."/>
            <person name="Zhong Z.M."/>
            <person name="Liu X."/>
            <person name="Yu X."/>
            <person name="Liu D.K."/>
            <person name="Tu X.D."/>
            <person name="Liu B."/>
            <person name="Hao Y."/>
            <person name="Liao X.Y."/>
            <person name="Jiang Y.T."/>
            <person name="Sun W.H."/>
            <person name="Chen J."/>
            <person name="Chen Y.Q."/>
            <person name="Ai Y."/>
            <person name="Zhai J.W."/>
            <person name="Wu S.S."/>
            <person name="Zhou Z."/>
            <person name="Hsiao Y.Y."/>
            <person name="Wu W.L."/>
            <person name="Chen Y.Y."/>
            <person name="Lin Y.F."/>
            <person name="Hsu J.L."/>
            <person name="Li C.Y."/>
            <person name="Wang Z.W."/>
            <person name="Zhao X."/>
            <person name="Zhong W.Y."/>
            <person name="Ma X.K."/>
            <person name="Ma L."/>
            <person name="Huang J."/>
            <person name="Chen G.Z."/>
            <person name="Huang M.Z."/>
            <person name="Huang L."/>
            <person name="Peng D.H."/>
            <person name="Luo Y.B."/>
            <person name="Zou S.Q."/>
            <person name="Chen S.P."/>
            <person name="Lan S."/>
            <person name="Tsai W.C."/>
            <person name="Van de Peer Y."/>
            <person name="Liu Z.J."/>
        </authorList>
    </citation>
    <scope>NUCLEOTIDE SEQUENCE [LARGE SCALE GENOMIC DNA]</scope>
    <source>
        <strain evidence="2">Lor288</strain>
    </source>
</reference>
<feature type="compositionally biased region" description="Low complexity" evidence="1">
    <location>
        <begin position="35"/>
        <end position="47"/>
    </location>
</feature>
<gene>
    <name evidence="2" type="ORF">KSP40_PGU004168</name>
</gene>
<evidence type="ECO:0000313" key="3">
    <source>
        <dbReference type="Proteomes" id="UP001412067"/>
    </source>
</evidence>
<proteinExistence type="predicted"/>
<organism evidence="2 3">
    <name type="scientific">Platanthera guangdongensis</name>
    <dbReference type="NCBI Taxonomy" id="2320717"/>
    <lineage>
        <taxon>Eukaryota</taxon>
        <taxon>Viridiplantae</taxon>
        <taxon>Streptophyta</taxon>
        <taxon>Embryophyta</taxon>
        <taxon>Tracheophyta</taxon>
        <taxon>Spermatophyta</taxon>
        <taxon>Magnoliopsida</taxon>
        <taxon>Liliopsida</taxon>
        <taxon>Asparagales</taxon>
        <taxon>Orchidaceae</taxon>
        <taxon>Orchidoideae</taxon>
        <taxon>Orchideae</taxon>
        <taxon>Orchidinae</taxon>
        <taxon>Platanthera</taxon>
    </lineage>
</organism>
<feature type="region of interest" description="Disordered" evidence="1">
    <location>
        <begin position="1"/>
        <end position="54"/>
    </location>
</feature>
<evidence type="ECO:0000256" key="1">
    <source>
        <dbReference type="SAM" id="MobiDB-lite"/>
    </source>
</evidence>
<protein>
    <submittedName>
        <fullName evidence="2">Uncharacterized protein</fullName>
    </submittedName>
</protein>
<dbReference type="EMBL" id="JBBWWR010000004">
    <property type="protein sequence ID" value="KAK8968553.1"/>
    <property type="molecule type" value="Genomic_DNA"/>
</dbReference>